<dbReference type="Pfam" id="PF00072">
    <property type="entry name" value="Response_reg"/>
    <property type="match status" value="1"/>
</dbReference>
<dbReference type="InterPro" id="IPR050595">
    <property type="entry name" value="Bact_response_regulator"/>
</dbReference>
<reference evidence="4 5" key="1">
    <citation type="journal article" date="2020" name="Harmful Algae">
        <title>Molecular and morphological characterization of a novel dihydroanatoxin-a producing Microcoleus species (cyanobacteria) from the Russian River, California, USA.</title>
        <authorList>
            <person name="Conklin K.Y."/>
            <person name="Stancheva R."/>
            <person name="Otten T.G."/>
            <person name="Fadness R."/>
            <person name="Boyer G.L."/>
            <person name="Read B."/>
            <person name="Zhang X."/>
            <person name="Sheath R.G."/>
        </authorList>
    </citation>
    <scope>NUCLEOTIDE SEQUENCE [LARGE SCALE GENOMIC DNA]</scope>
    <source>
        <strain evidence="4 5">PTRS2</strain>
    </source>
</reference>
<feature type="modified residue" description="4-aspartylphosphate" evidence="2">
    <location>
        <position position="62"/>
    </location>
</feature>
<keyword evidence="1 2" id="KW-0597">Phosphoprotein</keyword>
<proteinExistence type="predicted"/>
<dbReference type="SUPFAM" id="SSF52172">
    <property type="entry name" value="CheY-like"/>
    <property type="match status" value="1"/>
</dbReference>
<feature type="domain" description="Response regulatory" evidence="3">
    <location>
        <begin position="5"/>
        <end position="128"/>
    </location>
</feature>
<dbReference type="SMART" id="SM00448">
    <property type="entry name" value="REC"/>
    <property type="match status" value="1"/>
</dbReference>
<dbReference type="InterPro" id="IPR001789">
    <property type="entry name" value="Sig_transdc_resp-reg_receiver"/>
</dbReference>
<dbReference type="EMBL" id="JBBLXS010000136">
    <property type="protein sequence ID" value="MEK0185636.1"/>
    <property type="molecule type" value="Genomic_DNA"/>
</dbReference>
<dbReference type="InterPro" id="IPR011006">
    <property type="entry name" value="CheY-like_superfamily"/>
</dbReference>
<evidence type="ECO:0000259" key="3">
    <source>
        <dbReference type="PROSITE" id="PS50110"/>
    </source>
</evidence>
<protein>
    <submittedName>
        <fullName evidence="4">Response regulator</fullName>
    </submittedName>
</protein>
<name>A0ABU8YMN6_9CYAN</name>
<sequence>MSKPIILCVDDEKVVLKSLKTQLKSAFGSNYAYEMAESPADALELIDEFNDDETMIILIVSDWLMPGMKGDEFLVRVHQKFPNIVKIMLTGQADEDAVQRAFDQANLHRCLQKPWSEEELIETIKTALSL</sequence>
<evidence type="ECO:0000256" key="1">
    <source>
        <dbReference type="ARBA" id="ARBA00022553"/>
    </source>
</evidence>
<organism evidence="4 5">
    <name type="scientific">Microcoleus anatoxicus PTRS2</name>
    <dbReference type="NCBI Taxonomy" id="2705321"/>
    <lineage>
        <taxon>Bacteria</taxon>
        <taxon>Bacillati</taxon>
        <taxon>Cyanobacteriota</taxon>
        <taxon>Cyanophyceae</taxon>
        <taxon>Oscillatoriophycideae</taxon>
        <taxon>Oscillatoriales</taxon>
        <taxon>Microcoleaceae</taxon>
        <taxon>Microcoleus</taxon>
        <taxon>Microcoleus anatoxicus</taxon>
    </lineage>
</organism>
<evidence type="ECO:0000313" key="5">
    <source>
        <dbReference type="Proteomes" id="UP001384579"/>
    </source>
</evidence>
<dbReference type="Proteomes" id="UP001384579">
    <property type="component" value="Unassembled WGS sequence"/>
</dbReference>
<dbReference type="PANTHER" id="PTHR44591">
    <property type="entry name" value="STRESS RESPONSE REGULATOR PROTEIN 1"/>
    <property type="match status" value="1"/>
</dbReference>
<evidence type="ECO:0000313" key="4">
    <source>
        <dbReference type="EMBL" id="MEK0185636.1"/>
    </source>
</evidence>
<dbReference type="PANTHER" id="PTHR44591:SF19">
    <property type="entry name" value="TWO-COMPONENT RESPONSE REGULATOR-RELATED"/>
    <property type="match status" value="1"/>
</dbReference>
<dbReference type="Gene3D" id="3.40.50.2300">
    <property type="match status" value="1"/>
</dbReference>
<accession>A0ABU8YMN6</accession>
<dbReference type="PROSITE" id="PS50110">
    <property type="entry name" value="RESPONSE_REGULATORY"/>
    <property type="match status" value="1"/>
</dbReference>
<evidence type="ECO:0000256" key="2">
    <source>
        <dbReference type="PROSITE-ProRule" id="PRU00169"/>
    </source>
</evidence>
<gene>
    <name evidence="4" type="ORF">WMG39_12380</name>
</gene>
<keyword evidence="5" id="KW-1185">Reference proteome</keyword>
<dbReference type="RefSeq" id="WP_340518593.1">
    <property type="nucleotide sequence ID" value="NZ_JBBLXS010000136.1"/>
</dbReference>
<comment type="caution">
    <text evidence="4">The sequence shown here is derived from an EMBL/GenBank/DDBJ whole genome shotgun (WGS) entry which is preliminary data.</text>
</comment>